<feature type="region of interest" description="Disordered" evidence="1">
    <location>
        <begin position="1201"/>
        <end position="1311"/>
    </location>
</feature>
<evidence type="ECO:0000313" key="4">
    <source>
        <dbReference type="EMBL" id="KAK3345900.1"/>
    </source>
</evidence>
<feature type="transmembrane region" description="Helical" evidence="2">
    <location>
        <begin position="552"/>
        <end position="574"/>
    </location>
</feature>
<gene>
    <name evidence="4" type="ORF">B0T25DRAFT_460408</name>
</gene>
<dbReference type="InterPro" id="IPR058257">
    <property type="entry name" value="CorA-like_dom"/>
</dbReference>
<dbReference type="GO" id="GO:0005524">
    <property type="term" value="F:ATP binding"/>
    <property type="evidence" value="ECO:0007669"/>
    <property type="project" value="InterPro"/>
</dbReference>
<feature type="domain" description="Protein kinase" evidence="3">
    <location>
        <begin position="866"/>
        <end position="1194"/>
    </location>
</feature>
<feature type="transmembrane region" description="Helical" evidence="2">
    <location>
        <begin position="594"/>
        <end position="618"/>
    </location>
</feature>
<feature type="compositionally biased region" description="Polar residues" evidence="1">
    <location>
        <begin position="1277"/>
        <end position="1309"/>
    </location>
</feature>
<reference evidence="4" key="2">
    <citation type="submission" date="2023-06" db="EMBL/GenBank/DDBJ databases">
        <authorList>
            <consortium name="Lawrence Berkeley National Laboratory"/>
            <person name="Haridas S."/>
            <person name="Hensen N."/>
            <person name="Bonometti L."/>
            <person name="Westerberg I."/>
            <person name="Brannstrom I.O."/>
            <person name="Guillou S."/>
            <person name="Cros-Aarteil S."/>
            <person name="Calhoun S."/>
            <person name="Kuo A."/>
            <person name="Mondo S."/>
            <person name="Pangilinan J."/>
            <person name="Riley R."/>
            <person name="Labutti K."/>
            <person name="Andreopoulos B."/>
            <person name="Lipzen A."/>
            <person name="Chen C."/>
            <person name="Yanf M."/>
            <person name="Daum C."/>
            <person name="Ng V."/>
            <person name="Clum A."/>
            <person name="Steindorff A."/>
            <person name="Ohm R."/>
            <person name="Martin F."/>
            <person name="Silar P."/>
            <person name="Natvig D."/>
            <person name="Lalanne C."/>
            <person name="Gautier V."/>
            <person name="Ament-Velasquez S.L."/>
            <person name="Kruys A."/>
            <person name="Hutchinson M.I."/>
            <person name="Powell A.J."/>
            <person name="Barry K."/>
            <person name="Miller A.N."/>
            <person name="Grigoriev I.V."/>
            <person name="Debuchy R."/>
            <person name="Gladieux P."/>
            <person name="Thoren M.H."/>
            <person name="Johannesson H."/>
        </authorList>
    </citation>
    <scope>NUCLEOTIDE SEQUENCE</scope>
    <source>
        <strain evidence="4">CBS 955.72</strain>
    </source>
</reference>
<keyword evidence="5" id="KW-1185">Reference proteome</keyword>
<name>A0AAJ0HAS9_9PEZI</name>
<feature type="compositionally biased region" description="Low complexity" evidence="1">
    <location>
        <begin position="355"/>
        <end position="364"/>
    </location>
</feature>
<dbReference type="PANTHER" id="PTHR24359">
    <property type="entry name" value="SERINE/THREONINE-PROTEIN KINASE SBK1"/>
    <property type="match status" value="1"/>
</dbReference>
<keyword evidence="2" id="KW-1133">Transmembrane helix</keyword>
<dbReference type="SUPFAM" id="SSF56112">
    <property type="entry name" value="Protein kinase-like (PK-like)"/>
    <property type="match status" value="1"/>
</dbReference>
<dbReference type="PANTHER" id="PTHR24359:SF1">
    <property type="entry name" value="INHIBITOR OF NUCLEAR FACTOR KAPPA-B KINASE EPSILON SUBUNIT HOMOLOG 1-RELATED"/>
    <property type="match status" value="1"/>
</dbReference>
<evidence type="ECO:0000256" key="2">
    <source>
        <dbReference type="SAM" id="Phobius"/>
    </source>
</evidence>
<dbReference type="Gene3D" id="1.10.510.10">
    <property type="entry name" value="Transferase(Phosphotransferase) domain 1"/>
    <property type="match status" value="1"/>
</dbReference>
<evidence type="ECO:0000313" key="5">
    <source>
        <dbReference type="Proteomes" id="UP001275084"/>
    </source>
</evidence>
<feature type="compositionally biased region" description="Polar residues" evidence="1">
    <location>
        <begin position="1217"/>
        <end position="1228"/>
    </location>
</feature>
<dbReference type="Pfam" id="PF00069">
    <property type="entry name" value="Pkinase"/>
    <property type="match status" value="1"/>
</dbReference>
<dbReference type="InterPro" id="IPR011009">
    <property type="entry name" value="Kinase-like_dom_sf"/>
</dbReference>
<accession>A0AAJ0HAS9</accession>
<organism evidence="4 5">
    <name type="scientific">Lasiosphaeria hispida</name>
    <dbReference type="NCBI Taxonomy" id="260671"/>
    <lineage>
        <taxon>Eukaryota</taxon>
        <taxon>Fungi</taxon>
        <taxon>Dikarya</taxon>
        <taxon>Ascomycota</taxon>
        <taxon>Pezizomycotina</taxon>
        <taxon>Sordariomycetes</taxon>
        <taxon>Sordariomycetidae</taxon>
        <taxon>Sordariales</taxon>
        <taxon>Lasiosphaeriaceae</taxon>
        <taxon>Lasiosphaeria</taxon>
    </lineage>
</organism>
<dbReference type="GO" id="GO:0004674">
    <property type="term" value="F:protein serine/threonine kinase activity"/>
    <property type="evidence" value="ECO:0007669"/>
    <property type="project" value="TreeGrafter"/>
</dbReference>
<proteinExistence type="predicted"/>
<dbReference type="PROSITE" id="PS50011">
    <property type="entry name" value="PROTEIN_KINASE_DOM"/>
    <property type="match status" value="1"/>
</dbReference>
<dbReference type="InterPro" id="IPR000719">
    <property type="entry name" value="Prot_kinase_dom"/>
</dbReference>
<protein>
    <recommendedName>
        <fullName evidence="3">Protein kinase domain-containing protein</fullName>
    </recommendedName>
</protein>
<keyword evidence="2" id="KW-0472">Membrane</keyword>
<evidence type="ECO:0000259" key="3">
    <source>
        <dbReference type="PROSITE" id="PS50011"/>
    </source>
</evidence>
<dbReference type="Gene3D" id="3.30.200.20">
    <property type="entry name" value="Phosphorylase Kinase, domain 1"/>
    <property type="match status" value="1"/>
</dbReference>
<reference evidence="4" key="1">
    <citation type="journal article" date="2023" name="Mol. Phylogenet. Evol.">
        <title>Genome-scale phylogeny and comparative genomics of the fungal order Sordariales.</title>
        <authorList>
            <person name="Hensen N."/>
            <person name="Bonometti L."/>
            <person name="Westerberg I."/>
            <person name="Brannstrom I.O."/>
            <person name="Guillou S."/>
            <person name="Cros-Aarteil S."/>
            <person name="Calhoun S."/>
            <person name="Haridas S."/>
            <person name="Kuo A."/>
            <person name="Mondo S."/>
            <person name="Pangilinan J."/>
            <person name="Riley R."/>
            <person name="LaButti K."/>
            <person name="Andreopoulos B."/>
            <person name="Lipzen A."/>
            <person name="Chen C."/>
            <person name="Yan M."/>
            <person name="Daum C."/>
            <person name="Ng V."/>
            <person name="Clum A."/>
            <person name="Steindorff A."/>
            <person name="Ohm R.A."/>
            <person name="Martin F."/>
            <person name="Silar P."/>
            <person name="Natvig D.O."/>
            <person name="Lalanne C."/>
            <person name="Gautier V."/>
            <person name="Ament-Velasquez S.L."/>
            <person name="Kruys A."/>
            <person name="Hutchinson M.I."/>
            <person name="Powell A.J."/>
            <person name="Barry K."/>
            <person name="Miller A.N."/>
            <person name="Grigoriev I.V."/>
            <person name="Debuchy R."/>
            <person name="Gladieux P."/>
            <person name="Hiltunen Thoren M."/>
            <person name="Johannesson H."/>
        </authorList>
    </citation>
    <scope>NUCLEOTIDE SEQUENCE</scope>
    <source>
        <strain evidence="4">CBS 955.72</strain>
    </source>
</reference>
<sequence length="1565" mass="177081">MADIDDNTAEFAACCERSKEYPLAVLLRTEAFGHTQKSLQTRLNQEGLFHTSHQSLFVRDLHDAATDFDRGRALQSVEDVETLLDPEEKDPWWRFIFLHSKTSRDPLGCSKEQLALLLTHHQVMPSFLDLVFTFKARQRPLTHAIFRHENYLNENAPSLRLPHLGRSGIQIQHAFNLLTVERTDLTEERNQWPLRHASLYHSLDLETGRAVYILLKGNSELAKRIKEATDKNRHMRADTPRTPEQSFVASLQVHLIMLEWAVEYWSEYIDSMDETLRTRSVGAKVAPVASVTSPIDLAESFHRRGSSFSKRGNARMTLSRQGTIQTIASRPGTVSRNSQPDSLPEESPEPPSTPQTPVTPTRFSSRSFSGFLRRASGGLDSRSTFVQGRDDIVEEPDVLINRLADLEERFSFNELQRLSLTGDEIDRSILALEQSRDVVDQVEEQYQTVVSSHAFTTLIDQGKCKTDIAVFFGRTRSLLRDMEVHRRRLLDLSRTVSNDKQMFESLSQHTSIQTSKAFQLVAQTSSNEMMKWTEKMHEIAIKTKQETLSMHVITIFTLIFLPGTFIATFFSSGVLRWDDDGTLGTDYLVRGEAIRLFMSICLPMMAITIACWALMYGVARRWARRHARDLGLLGYADERGLSPPLMCWEFERGLGRTACRKSTVGSGGTEGLNGDKCFKDGRDSFLVWSSPSPLHIVSASRALPSNFPIGESNQQTAVEVARRCEPMASRSVNPEPFRKFAEFVANVKPAHIGRDIAGNSRNYVPLSALQERQYLRIFSTLVYSENDAVRNLQPLFISRNLSDGSFPWRNPPSAWPDEKFFRDVFAQIAGHQWQFFPLHFRSDRLQDLYADDECILPIDPPTQIAYSNTTSIERFDIHDDFNHLEDPDEQGRPTKKTFVFKVYHSKRHEEYYENELRALRRLSVRPSPNVVKFYGSFRQLGSYCLILEYVDGGDLGGFFDKCPAPSTVEDVVLFWKNIFQVFSGLDRIHQLMAYNDDEVIKGIHEDIRPENILLMKGPSGSPYDFTPKIADFGLYSRVRTARARASGSMGLDNNGNQRFSAPECCHHTIQRHMGTNMITTSADIFSMGAVLSHTTAWVIGGFQEQVAYFRTRTEYHATTLPRFQNSGYEGCFHDSIDPLPIVIQQHKRFRECCRASDDDVTPEILNWVEECMLVRTPKDRLRARVILEKFEQFMGSRCRFTAPPPASPSASPVTEIPTATSEPTSSFLTVKHASPPITITPSVDPEPLRRPPPQIMASSNGVDVPAESPRLQRDDSQSTNRDTTSVKSSENMQQPGASQDSSTSPSLISANDLRIRDIDRVHSALRRSQPVDQPTADLVEYLEHNLGGRDQFFFIDDSRSMLGDKNTILEGFRALACIAKRLDPDKVELAFASQPRTVYKATRMKTLEKLVKGCQYRGEGDMMEARIGELINNVIIPQLPYRKFGINVNIFARKPVSVYVFTDGNWGDASNSGNACGVERPVRRLIGELQSRGLDRTQVSLHFVRFGDKENGRKNLERLDECGRPDHMDIVDVKHISTEVVGMFVGPITRANDDIPAQPNISGAA</sequence>
<dbReference type="Gene3D" id="1.20.58.340">
    <property type="entry name" value="Magnesium transport protein CorA, transmembrane region"/>
    <property type="match status" value="1"/>
</dbReference>
<evidence type="ECO:0000256" key="1">
    <source>
        <dbReference type="SAM" id="MobiDB-lite"/>
    </source>
</evidence>
<comment type="caution">
    <text evidence="4">The sequence shown here is derived from an EMBL/GenBank/DDBJ whole genome shotgun (WGS) entry which is preliminary data.</text>
</comment>
<feature type="compositionally biased region" description="Polar residues" evidence="1">
    <location>
        <begin position="306"/>
        <end position="337"/>
    </location>
</feature>
<dbReference type="Pfam" id="PF26616">
    <property type="entry name" value="CorA-like"/>
    <property type="match status" value="1"/>
</dbReference>
<keyword evidence="2" id="KW-0812">Transmembrane</keyword>
<dbReference type="EMBL" id="JAUIQD010000006">
    <property type="protein sequence ID" value="KAK3345900.1"/>
    <property type="molecule type" value="Genomic_DNA"/>
</dbReference>
<dbReference type="CDD" id="cd00180">
    <property type="entry name" value="PKc"/>
    <property type="match status" value="1"/>
</dbReference>
<feature type="region of interest" description="Disordered" evidence="1">
    <location>
        <begin position="304"/>
        <end position="364"/>
    </location>
</feature>
<dbReference type="Proteomes" id="UP001275084">
    <property type="component" value="Unassembled WGS sequence"/>
</dbReference>